<evidence type="ECO:0000313" key="3">
    <source>
        <dbReference type="EMBL" id="CAG6791934.1"/>
    </source>
</evidence>
<dbReference type="AlphaFoldDB" id="A0A8D9BYL9"/>
<keyword evidence="2" id="KW-0812">Transmembrane</keyword>
<dbReference type="EMBL" id="HBUF01678653">
    <property type="protein sequence ID" value="CAG6791934.1"/>
    <property type="molecule type" value="Transcribed_RNA"/>
</dbReference>
<sequence length="323" mass="36049">MFSSLSSHTYILLTTALLGFIFVFLFVVWLYNYFTRGVCKDGTNMKGKTVIVTGANSGIGKETAKDLAKRGAKVIMACRNLELANKVREQIVSETGNDNVIVKKLNLSSLQSVREFCADINRTEKKLDVLINNAGMADTFNKKTTEDGLEITMATNQYGPFLLTNLLLDLLKKSSPSRIVIVGSELYRFANVNLDNPNPTNQLPAYLYYVSKYANIMFSLELARRLEGSGVTVNCLHPGMIDSGIWRNVPFPMNLPLNLIVKIFFKTPEQGAQTSIYLAVSKEVEGVSGKYYSDCKETSLSAGIQDKAKNKKYWEICERLVKL</sequence>
<keyword evidence="2" id="KW-1133">Transmembrane helix</keyword>
<dbReference type="InterPro" id="IPR036291">
    <property type="entry name" value="NAD(P)-bd_dom_sf"/>
</dbReference>
<dbReference type="EMBL" id="HBUF01365271">
    <property type="protein sequence ID" value="CAG6723222.1"/>
    <property type="molecule type" value="Transcribed_RNA"/>
</dbReference>
<dbReference type="EMBL" id="HBUF01002690">
    <property type="protein sequence ID" value="CAG6606237.1"/>
    <property type="molecule type" value="Transcribed_RNA"/>
</dbReference>
<proteinExistence type="predicted"/>
<feature type="transmembrane region" description="Helical" evidence="2">
    <location>
        <begin position="12"/>
        <end position="34"/>
    </location>
</feature>
<keyword evidence="2" id="KW-0472">Membrane</keyword>
<dbReference type="InterPro" id="IPR002347">
    <property type="entry name" value="SDR_fam"/>
</dbReference>
<dbReference type="EMBL" id="HBUF01002689">
    <property type="protein sequence ID" value="CAG6606236.1"/>
    <property type="molecule type" value="Transcribed_RNA"/>
</dbReference>
<dbReference type="PANTHER" id="PTHR43157:SF66">
    <property type="entry name" value="WW DOMAIN-CONTAINING OXIDOREDUCTASE-LIKE PROTEIN"/>
    <property type="match status" value="1"/>
</dbReference>
<dbReference type="GO" id="GO:0016491">
    <property type="term" value="F:oxidoreductase activity"/>
    <property type="evidence" value="ECO:0007669"/>
    <property type="project" value="UniProtKB-KW"/>
</dbReference>
<dbReference type="EMBL" id="HBUF01678652">
    <property type="protein sequence ID" value="CAG6791933.1"/>
    <property type="molecule type" value="Transcribed_RNA"/>
</dbReference>
<protein>
    <submittedName>
        <fullName evidence="3">Retinol dehydrogenase 14</fullName>
    </submittedName>
</protein>
<dbReference type="SUPFAM" id="SSF51735">
    <property type="entry name" value="NAD(P)-binding Rossmann-fold domains"/>
    <property type="match status" value="1"/>
</dbReference>
<evidence type="ECO:0000256" key="2">
    <source>
        <dbReference type="SAM" id="Phobius"/>
    </source>
</evidence>
<evidence type="ECO:0000256" key="1">
    <source>
        <dbReference type="ARBA" id="ARBA00023002"/>
    </source>
</evidence>
<keyword evidence="1" id="KW-0560">Oxidoreductase</keyword>
<organism evidence="3">
    <name type="scientific">Cacopsylla melanoneura</name>
    <dbReference type="NCBI Taxonomy" id="428564"/>
    <lineage>
        <taxon>Eukaryota</taxon>
        <taxon>Metazoa</taxon>
        <taxon>Ecdysozoa</taxon>
        <taxon>Arthropoda</taxon>
        <taxon>Hexapoda</taxon>
        <taxon>Insecta</taxon>
        <taxon>Pterygota</taxon>
        <taxon>Neoptera</taxon>
        <taxon>Paraneoptera</taxon>
        <taxon>Hemiptera</taxon>
        <taxon>Sternorrhyncha</taxon>
        <taxon>Psylloidea</taxon>
        <taxon>Psyllidae</taxon>
        <taxon>Psyllinae</taxon>
        <taxon>Cacopsylla</taxon>
    </lineage>
</organism>
<dbReference type="PANTHER" id="PTHR43157">
    <property type="entry name" value="PHOSPHATIDYLINOSITOL-GLYCAN BIOSYNTHESIS CLASS F PROTEIN-RELATED"/>
    <property type="match status" value="1"/>
</dbReference>
<dbReference type="EMBL" id="HBUF01172107">
    <property type="protein sequence ID" value="CAG6653126.1"/>
    <property type="molecule type" value="Transcribed_RNA"/>
</dbReference>
<dbReference type="EMBL" id="HBUF01172108">
    <property type="protein sequence ID" value="CAG6653127.1"/>
    <property type="molecule type" value="Transcribed_RNA"/>
</dbReference>
<dbReference type="PRINTS" id="PR00081">
    <property type="entry name" value="GDHRDH"/>
</dbReference>
<dbReference type="Pfam" id="PF00106">
    <property type="entry name" value="adh_short"/>
    <property type="match status" value="1"/>
</dbReference>
<dbReference type="Gene3D" id="3.40.50.720">
    <property type="entry name" value="NAD(P)-binding Rossmann-like Domain"/>
    <property type="match status" value="1"/>
</dbReference>
<dbReference type="EMBL" id="HBUF01172109">
    <property type="protein sequence ID" value="CAG6653128.1"/>
    <property type="molecule type" value="Transcribed_RNA"/>
</dbReference>
<name>A0A8D9BYL9_9HEMI</name>
<reference evidence="3" key="1">
    <citation type="submission" date="2021-05" db="EMBL/GenBank/DDBJ databases">
        <authorList>
            <person name="Alioto T."/>
            <person name="Alioto T."/>
            <person name="Gomez Garrido J."/>
        </authorList>
    </citation>
    <scope>NUCLEOTIDE SEQUENCE</scope>
</reference>
<accession>A0A8D9BYL9</accession>
<dbReference type="EMBL" id="HBUF01365270">
    <property type="protein sequence ID" value="CAG6723221.1"/>
    <property type="molecule type" value="Transcribed_RNA"/>
</dbReference>